<dbReference type="GO" id="GO:0005634">
    <property type="term" value="C:nucleus"/>
    <property type="evidence" value="ECO:0007669"/>
    <property type="project" value="UniProtKB-SubCell"/>
</dbReference>
<feature type="domain" description="HTH myb-type" evidence="6">
    <location>
        <begin position="143"/>
        <end position="202"/>
    </location>
</feature>
<dbReference type="PANTHER" id="PTHR31442">
    <property type="entry name" value="HOMEODOMAIN-LIKE SUPERFAMILY PROTEIN-RELATED"/>
    <property type="match status" value="1"/>
</dbReference>
<feature type="compositionally biased region" description="Polar residues" evidence="5">
    <location>
        <begin position="80"/>
        <end position="93"/>
    </location>
</feature>
<dbReference type="InterPro" id="IPR017930">
    <property type="entry name" value="Myb_dom"/>
</dbReference>
<comment type="caution">
    <text evidence="7">The sequence shown here is derived from an EMBL/GenBank/DDBJ whole genome shotgun (WGS) entry which is preliminary data.</text>
</comment>
<dbReference type="InterPro" id="IPR009057">
    <property type="entry name" value="Homeodomain-like_sf"/>
</dbReference>
<organism evidence="7 8">
    <name type="scientific">Nepenthes gracilis</name>
    <name type="common">Slender pitcher plant</name>
    <dbReference type="NCBI Taxonomy" id="150966"/>
    <lineage>
        <taxon>Eukaryota</taxon>
        <taxon>Viridiplantae</taxon>
        <taxon>Streptophyta</taxon>
        <taxon>Embryophyta</taxon>
        <taxon>Tracheophyta</taxon>
        <taxon>Spermatophyta</taxon>
        <taxon>Magnoliopsida</taxon>
        <taxon>eudicotyledons</taxon>
        <taxon>Gunneridae</taxon>
        <taxon>Pentapetalae</taxon>
        <taxon>Caryophyllales</taxon>
        <taxon>Nepenthaceae</taxon>
        <taxon>Nepenthes</taxon>
    </lineage>
</organism>
<dbReference type="GO" id="GO:0003677">
    <property type="term" value="F:DNA binding"/>
    <property type="evidence" value="ECO:0007669"/>
    <property type="project" value="InterPro"/>
</dbReference>
<evidence type="ECO:0000256" key="4">
    <source>
        <dbReference type="ARBA" id="ARBA00023242"/>
    </source>
</evidence>
<reference evidence="7" key="1">
    <citation type="submission" date="2023-05" db="EMBL/GenBank/DDBJ databases">
        <title>Nepenthes gracilis genome sequencing.</title>
        <authorList>
            <person name="Fukushima K."/>
        </authorList>
    </citation>
    <scope>NUCLEOTIDE SEQUENCE</scope>
    <source>
        <strain evidence="7">SING2019-196</strain>
    </source>
</reference>
<feature type="region of interest" description="Disordered" evidence="5">
    <location>
        <begin position="224"/>
        <end position="247"/>
    </location>
</feature>
<dbReference type="FunFam" id="1.10.10.60:FF:000007">
    <property type="entry name" value="Two-component response regulator"/>
    <property type="match status" value="1"/>
</dbReference>
<dbReference type="Gene3D" id="1.10.10.60">
    <property type="entry name" value="Homeodomain-like"/>
    <property type="match status" value="1"/>
</dbReference>
<evidence type="ECO:0000256" key="2">
    <source>
        <dbReference type="ARBA" id="ARBA00023015"/>
    </source>
</evidence>
<dbReference type="AlphaFoldDB" id="A0AAD3XP01"/>
<gene>
    <name evidence="7" type="ORF">Nepgr_013031</name>
</gene>
<dbReference type="PROSITE" id="PS51294">
    <property type="entry name" value="HTH_MYB"/>
    <property type="match status" value="1"/>
</dbReference>
<dbReference type="InterPro" id="IPR001005">
    <property type="entry name" value="SANT/Myb"/>
</dbReference>
<protein>
    <recommendedName>
        <fullName evidence="6">HTH myb-type domain-containing protein</fullName>
    </recommendedName>
</protein>
<keyword evidence="4" id="KW-0539">Nucleus</keyword>
<dbReference type="EMBL" id="BSYO01000010">
    <property type="protein sequence ID" value="GMH11190.1"/>
    <property type="molecule type" value="Genomic_DNA"/>
</dbReference>
<dbReference type="NCBIfam" id="TIGR01557">
    <property type="entry name" value="myb_SHAQKYF"/>
    <property type="match status" value="1"/>
</dbReference>
<dbReference type="InterPro" id="IPR006447">
    <property type="entry name" value="Myb_dom_plants"/>
</dbReference>
<evidence type="ECO:0000256" key="3">
    <source>
        <dbReference type="ARBA" id="ARBA00023163"/>
    </source>
</evidence>
<feature type="compositionally biased region" description="Basic and acidic residues" evidence="5">
    <location>
        <begin position="94"/>
        <end position="130"/>
    </location>
</feature>
<sequence>MGDEVMAAYYGDGDVGGSGGGDKDRVLEWEVGLPGADDLTPLSQELIPPRLASAFNIEPQPRRTIVEVNCASQNTLSSLRDQAPTCGQSSFKSFKQDHSPGDIIVDKNDEHMSDSKKLRRMDETDSELRTESPNSVDELSARTPKRSRIEWTPLLHKRFIDVVAHLGIKNAVPKTIMQLMNVEGLTRENVASHLQKYRLYLKRMQGPSSESHSSSDQLFATTPVPQNLYEGGSSGDRNGHGPMPIPVPYAPPMTTMLSRGYHGNGHGGYLGMPMCSHGMGNYNGFKSHDHHPCSTMQQRE</sequence>
<evidence type="ECO:0000259" key="6">
    <source>
        <dbReference type="PROSITE" id="PS51294"/>
    </source>
</evidence>
<dbReference type="SUPFAM" id="SSF46689">
    <property type="entry name" value="Homeodomain-like"/>
    <property type="match status" value="1"/>
</dbReference>
<accession>A0AAD3XP01</accession>
<keyword evidence="2" id="KW-0805">Transcription regulation</keyword>
<keyword evidence="8" id="KW-1185">Reference proteome</keyword>
<evidence type="ECO:0000313" key="8">
    <source>
        <dbReference type="Proteomes" id="UP001279734"/>
    </source>
</evidence>
<keyword evidence="3" id="KW-0804">Transcription</keyword>
<evidence type="ECO:0000313" key="7">
    <source>
        <dbReference type="EMBL" id="GMH11190.1"/>
    </source>
</evidence>
<feature type="region of interest" description="Disordered" evidence="5">
    <location>
        <begin position="80"/>
        <end position="141"/>
    </location>
</feature>
<proteinExistence type="predicted"/>
<dbReference type="Proteomes" id="UP001279734">
    <property type="component" value="Unassembled WGS sequence"/>
</dbReference>
<evidence type="ECO:0000256" key="5">
    <source>
        <dbReference type="SAM" id="MobiDB-lite"/>
    </source>
</evidence>
<name>A0AAD3XP01_NEPGR</name>
<dbReference type="Pfam" id="PF00249">
    <property type="entry name" value="Myb_DNA-binding"/>
    <property type="match status" value="1"/>
</dbReference>
<dbReference type="InterPro" id="IPR044841">
    <property type="entry name" value="LUX/BOA-like"/>
</dbReference>
<comment type="subcellular location">
    <subcellularLocation>
        <location evidence="1">Nucleus</location>
    </subcellularLocation>
</comment>
<dbReference type="PANTHER" id="PTHR31442:SF21">
    <property type="entry name" value="TRANSCRIPTION FACTOR BOA-RELATED"/>
    <property type="match status" value="1"/>
</dbReference>
<evidence type="ECO:0000256" key="1">
    <source>
        <dbReference type="ARBA" id="ARBA00004123"/>
    </source>
</evidence>
<dbReference type="GO" id="GO:0003700">
    <property type="term" value="F:DNA-binding transcription factor activity"/>
    <property type="evidence" value="ECO:0007669"/>
    <property type="project" value="InterPro"/>
</dbReference>